<evidence type="ECO:0008006" key="5">
    <source>
        <dbReference type="Google" id="ProtNLM"/>
    </source>
</evidence>
<evidence type="ECO:0000313" key="3">
    <source>
        <dbReference type="EMBL" id="MBK6972393.1"/>
    </source>
</evidence>
<dbReference type="AlphaFoldDB" id="A0A9D7E293"/>
<accession>A0A9D7E293</accession>
<protein>
    <recommendedName>
        <fullName evidence="5">Peptidase M12B domain-containing protein</fullName>
    </recommendedName>
</protein>
<dbReference type="EMBL" id="JADJEV010000002">
    <property type="protein sequence ID" value="MBK6972393.1"/>
    <property type="molecule type" value="Genomic_DNA"/>
</dbReference>
<evidence type="ECO:0000256" key="2">
    <source>
        <dbReference type="SAM" id="SignalP"/>
    </source>
</evidence>
<keyword evidence="2" id="KW-0732">Signal</keyword>
<evidence type="ECO:0000313" key="4">
    <source>
        <dbReference type="Proteomes" id="UP000807785"/>
    </source>
</evidence>
<comment type="caution">
    <text evidence="3">The sequence shown here is derived from an EMBL/GenBank/DDBJ whole genome shotgun (WGS) entry which is preliminary data.</text>
</comment>
<dbReference type="Gene3D" id="3.40.390.10">
    <property type="entry name" value="Collagenase (Catalytic Domain)"/>
    <property type="match status" value="1"/>
</dbReference>
<dbReference type="SUPFAM" id="SSF55486">
    <property type="entry name" value="Metalloproteases ('zincins'), catalytic domain"/>
    <property type="match status" value="1"/>
</dbReference>
<feature type="region of interest" description="Disordered" evidence="1">
    <location>
        <begin position="141"/>
        <end position="181"/>
    </location>
</feature>
<sequence>MFRSLICLIVAFAVVLPAHAQSAPTVEDLVAPADLQAGAAPAPARGEARSRARIDRRLVREMAPGRRFGFTPPGGTQRHFVVERTVDHANGDRTVVGRLVGGEVERRAIVTTGVAGTVGRVETPDGRFVLRGSGDALEITDRKASGRRVAPPARDDDKRPPQAARLQANGTAGSNAPASPPAAYAAPVGNSVIDLMVLASPKMSSRYPGALLQTRINNLIEIANQAYIASSIAITLRVVRVQQVAYGDAQSLDQALDDLTSGSGALSGVAALRTQYGADLVSLIRPYDGAVDSGCGMAWVLDYVNNPVSFSRAHAMSVVADGDDLQAASPYYCPDTALVHEIGHNLGSAHDRGHSSSAGTYPYSYGYGFDSIFGTIMSYIDPGVELFSNPRITACVGRPCGVTIGSAGEADNATSMNNVRATAASFVASIAPPTSGLNDLLVDFGPGTGLWLRRNDSAWEAVHGVAPQQMAAGDLDNNGRSDVLIDFGSPYGIWAWRNGTSWSAVHGSSSTQIVATDLDNNGVSDFVINFGPQYGLWVRRNDASWSLLHGVAPRQVVSANLDSNPRRDLIVDFGPSYGIWLYLNDSNWVALHGTSARNIVAGDLDGNGIDEIIVDFGPQYGLWVRMNQTSWVALHGVSPQRMVVGNLDADARKDLVVDFGSQYGIWVWKNNSTWQLVHGVTAEALAMADLDRNGTDDLIVDFGPRYGLWAWKNGTTWAALHGSSPRKFIAVDVDGQ</sequence>
<name>A0A9D7E293_9PROT</name>
<dbReference type="InterPro" id="IPR024079">
    <property type="entry name" value="MetalloPept_cat_dom_sf"/>
</dbReference>
<dbReference type="GO" id="GO:0008237">
    <property type="term" value="F:metallopeptidase activity"/>
    <property type="evidence" value="ECO:0007669"/>
    <property type="project" value="InterPro"/>
</dbReference>
<feature type="signal peptide" evidence="2">
    <location>
        <begin position="1"/>
        <end position="20"/>
    </location>
</feature>
<evidence type="ECO:0000256" key="1">
    <source>
        <dbReference type="SAM" id="MobiDB-lite"/>
    </source>
</evidence>
<dbReference type="Proteomes" id="UP000807785">
    <property type="component" value="Unassembled WGS sequence"/>
</dbReference>
<dbReference type="SUPFAM" id="SSF69318">
    <property type="entry name" value="Integrin alpha N-terminal domain"/>
    <property type="match status" value="1"/>
</dbReference>
<gene>
    <name evidence="3" type="ORF">IPH26_05350</name>
</gene>
<dbReference type="InterPro" id="IPR028994">
    <property type="entry name" value="Integrin_alpha_N"/>
</dbReference>
<organism evidence="3 4">
    <name type="scientific">Candidatus Methylophosphatis roskildensis</name>
    <dbReference type="NCBI Taxonomy" id="2899263"/>
    <lineage>
        <taxon>Bacteria</taxon>
        <taxon>Pseudomonadati</taxon>
        <taxon>Pseudomonadota</taxon>
        <taxon>Betaproteobacteria</taxon>
        <taxon>Nitrosomonadales</taxon>
        <taxon>Sterolibacteriaceae</taxon>
        <taxon>Candidatus Methylophosphatis</taxon>
    </lineage>
</organism>
<proteinExistence type="predicted"/>
<feature type="chain" id="PRO_5039613078" description="Peptidase M12B domain-containing protein" evidence="2">
    <location>
        <begin position="21"/>
        <end position="736"/>
    </location>
</feature>
<dbReference type="Pfam" id="PF13583">
    <property type="entry name" value="Reprolysin_4"/>
    <property type="match status" value="1"/>
</dbReference>
<reference evidence="3" key="1">
    <citation type="submission" date="2020-10" db="EMBL/GenBank/DDBJ databases">
        <title>Connecting structure to function with the recovery of over 1000 high-quality activated sludge metagenome-assembled genomes encoding full-length rRNA genes using long-read sequencing.</title>
        <authorList>
            <person name="Singleton C.M."/>
            <person name="Petriglieri F."/>
            <person name="Kristensen J.M."/>
            <person name="Kirkegaard R.H."/>
            <person name="Michaelsen T.Y."/>
            <person name="Andersen M.H."/>
            <person name="Karst S.M."/>
            <person name="Dueholm M.S."/>
            <person name="Nielsen P.H."/>
            <person name="Albertsen M."/>
        </authorList>
    </citation>
    <scope>NUCLEOTIDE SEQUENCE</scope>
    <source>
        <strain evidence="3">Bjer_18-Q3-R1-45_BAT3C.347</strain>
    </source>
</reference>